<sequence>MQAAKTKPTTSAFNVKRDTKLKAKPKPPTNTLDRWFKPAISTAIENPTSQKLQDPVVAKSSHDDENPVAKKNTKVVGTSRKFSQRYICVRDECRVCLNAKTEEVTRCELRCATCSMTVHKKCYSVKEVPDGDWNCRRCQFIYDSTAWEDISSLVGVSTPEGVMFPTCKPLNTEEKFHELQTDCNFAAVFLFLQRFRRLGMKLSNVVTTLENLANALLDPRENTLCAELHCRLLTNIQFGMSKKYPWYINLLRFLRDVEYASIVINEFTTYSSDEQKQKALYFDLSLAERVAILKFLCEIQFDRNDTLVQLIDDEDADSLRYKPIGVDAVGRSYFILEDTATTVWVCRCANGSGTDWETICNNLASLESLVEQLSLSDESTDLQLWQALSRGVLKKLTRHEERRNRSERWKHELALSGVQSSLDNSKCIGRRSLRNREQVNYAKIYEEEEEIISDANNNGDEVESAFEDDDVDSMFDEDRSQCRRSTRNLEVQVKKRKSTDGLTYSTKRRGHSVIAVLVLTLYLYLY</sequence>
<proteinExistence type="predicted"/>
<reference evidence="1 2" key="1">
    <citation type="journal article" date="2022" name="bioRxiv">
        <title>The genome of the oomycete Peronosclerospora sorghi, a cosmopolitan pathogen of maize and sorghum, is inflated with dispersed pseudogenes.</title>
        <authorList>
            <person name="Fletcher K."/>
            <person name="Martin F."/>
            <person name="Isakeit T."/>
            <person name="Cavanaugh K."/>
            <person name="Magill C."/>
            <person name="Michelmore R."/>
        </authorList>
    </citation>
    <scope>NUCLEOTIDE SEQUENCE [LARGE SCALE GENOMIC DNA]</scope>
    <source>
        <strain evidence="1">P6</strain>
    </source>
</reference>
<keyword evidence="2" id="KW-1185">Reference proteome</keyword>
<dbReference type="Proteomes" id="UP001163321">
    <property type="component" value="Chromosome 1"/>
</dbReference>
<dbReference type="EMBL" id="CM047580">
    <property type="protein sequence ID" value="KAI9922512.1"/>
    <property type="molecule type" value="Genomic_DNA"/>
</dbReference>
<protein>
    <submittedName>
        <fullName evidence="1">Uncharacterized protein</fullName>
    </submittedName>
</protein>
<evidence type="ECO:0000313" key="2">
    <source>
        <dbReference type="Proteomes" id="UP001163321"/>
    </source>
</evidence>
<comment type="caution">
    <text evidence="1">The sequence shown here is derived from an EMBL/GenBank/DDBJ whole genome shotgun (WGS) entry which is preliminary data.</text>
</comment>
<organism evidence="1 2">
    <name type="scientific">Peronosclerospora sorghi</name>
    <dbReference type="NCBI Taxonomy" id="230839"/>
    <lineage>
        <taxon>Eukaryota</taxon>
        <taxon>Sar</taxon>
        <taxon>Stramenopiles</taxon>
        <taxon>Oomycota</taxon>
        <taxon>Peronosporomycetes</taxon>
        <taxon>Peronosporales</taxon>
        <taxon>Peronosporaceae</taxon>
        <taxon>Peronosclerospora</taxon>
    </lineage>
</organism>
<evidence type="ECO:0000313" key="1">
    <source>
        <dbReference type="EMBL" id="KAI9922512.1"/>
    </source>
</evidence>
<name>A0ACC0WVW1_9STRA</name>
<gene>
    <name evidence="1" type="ORF">PsorP6_000934</name>
</gene>
<accession>A0ACC0WVW1</accession>